<dbReference type="RefSeq" id="XP_020435135.1">
    <property type="nucleotide sequence ID" value="XM_020574721.1"/>
</dbReference>
<evidence type="ECO:0000313" key="3">
    <source>
        <dbReference type="Proteomes" id="UP000001396"/>
    </source>
</evidence>
<evidence type="ECO:0000256" key="1">
    <source>
        <dbReference type="SAM" id="Phobius"/>
    </source>
</evidence>
<proteinExistence type="predicted"/>
<feature type="transmembrane region" description="Helical" evidence="1">
    <location>
        <begin position="97"/>
        <end position="118"/>
    </location>
</feature>
<dbReference type="AlphaFoldDB" id="D3B6P8"/>
<gene>
    <name evidence="2" type="primary">msp</name>
    <name evidence="2" type="ORF">PPL_03800</name>
</gene>
<dbReference type="InParanoid" id="D3B6P8"/>
<keyword evidence="1" id="KW-0472">Membrane</keyword>
<dbReference type="EMBL" id="ADBJ01000017">
    <property type="protein sequence ID" value="EFA83018.1"/>
    <property type="molecule type" value="Genomic_DNA"/>
</dbReference>
<protein>
    <submittedName>
        <fullName evidence="2">Membrane selenoprotein</fullName>
    </submittedName>
</protein>
<name>D3B6P8_HETP5</name>
<comment type="caution">
    <text evidence="2">The sequence shown here is derived from an EMBL/GenBank/DDBJ whole genome shotgun (WGS) entry which is preliminary data.</text>
</comment>
<dbReference type="Proteomes" id="UP000001396">
    <property type="component" value="Unassembled WGS sequence"/>
</dbReference>
<keyword evidence="1" id="KW-0812">Transmembrane</keyword>
<dbReference type="OMA" id="AAYRPGC"/>
<feature type="transmembrane region" description="Helical" evidence="1">
    <location>
        <begin position="156"/>
        <end position="182"/>
    </location>
</feature>
<organism evidence="2 3">
    <name type="scientific">Heterostelium pallidum (strain ATCC 26659 / Pp 5 / PN500)</name>
    <name type="common">Cellular slime mold</name>
    <name type="synonym">Polysphondylium pallidum</name>
    <dbReference type="NCBI Taxonomy" id="670386"/>
    <lineage>
        <taxon>Eukaryota</taxon>
        <taxon>Amoebozoa</taxon>
        <taxon>Evosea</taxon>
        <taxon>Eumycetozoa</taxon>
        <taxon>Dictyostelia</taxon>
        <taxon>Acytosteliales</taxon>
        <taxon>Acytosteliaceae</taxon>
        <taxon>Heterostelium</taxon>
    </lineage>
</organism>
<reference evidence="2 3" key="1">
    <citation type="journal article" date="2011" name="Genome Res.">
        <title>Phylogeny-wide analysis of social amoeba genomes highlights ancient origins for complex intercellular communication.</title>
        <authorList>
            <person name="Heidel A.J."/>
            <person name="Lawal H.M."/>
            <person name="Felder M."/>
            <person name="Schilde C."/>
            <person name="Helps N.R."/>
            <person name="Tunggal B."/>
            <person name="Rivero F."/>
            <person name="John U."/>
            <person name="Schleicher M."/>
            <person name="Eichinger L."/>
            <person name="Platzer M."/>
            <person name="Noegel A.A."/>
            <person name="Schaap P."/>
            <person name="Gloeckner G."/>
        </authorList>
    </citation>
    <scope>NUCLEOTIDE SEQUENCE [LARGE SCALE GENOMIC DNA]</scope>
    <source>
        <strain evidence="3">ATCC 26659 / Pp 5 / PN500</strain>
    </source>
</reference>
<dbReference type="GeneID" id="31359287"/>
<keyword evidence="3" id="KW-1185">Reference proteome</keyword>
<keyword evidence="1" id="KW-1133">Transmembrane helix</keyword>
<evidence type="ECO:0000313" key="2">
    <source>
        <dbReference type="EMBL" id="EFA83018.1"/>
    </source>
</evidence>
<feature type="transmembrane region" description="Helical" evidence="1">
    <location>
        <begin position="47"/>
        <end position="76"/>
    </location>
</feature>
<accession>D3B6P8</accession>
<sequence length="195" mass="22171">MSFFADIPKYEEDCEGGDDCCSTANNNLSDEADEKVREESDKDKKPLYIAILSVLISIPALGFAHAITFAISLTILSNLSQYHYHKCCTRRSDKGHWYKFGPFYLTAVAVPFATVDILRHILVDNGLWTTKSRWSPAAYRPGCNSESMKCLSATGWFFVVFCTYFGYILLMVGTIWCADLHLKIKKLWKQLRPSK</sequence>